<dbReference type="PATRIC" id="fig|1249627.3.peg.1854"/>
<protein>
    <submittedName>
        <fullName evidence="3">HD-GYP hydrolase domain protein</fullName>
    </submittedName>
</protein>
<evidence type="ECO:0000256" key="1">
    <source>
        <dbReference type="SAM" id="MobiDB-lite"/>
    </source>
</evidence>
<evidence type="ECO:0000259" key="2">
    <source>
        <dbReference type="PROSITE" id="PS51832"/>
    </source>
</evidence>
<dbReference type="eggNOG" id="COG2206">
    <property type="taxonomic scope" value="Bacteria"/>
</dbReference>
<dbReference type="Pfam" id="PF11871">
    <property type="entry name" value="DUF3391"/>
    <property type="match status" value="1"/>
</dbReference>
<name>W9VEN3_9GAMM</name>
<dbReference type="InterPro" id="IPR021812">
    <property type="entry name" value="DUF3391"/>
</dbReference>
<gene>
    <name evidence="3" type="ORF">D779_1405</name>
</gene>
<dbReference type="CDD" id="cd00077">
    <property type="entry name" value="HDc"/>
    <property type="match status" value="1"/>
</dbReference>
<proteinExistence type="predicted"/>
<dbReference type="SUPFAM" id="SSF109604">
    <property type="entry name" value="HD-domain/PDEase-like"/>
    <property type="match status" value="1"/>
</dbReference>
<reference evidence="3 4" key="1">
    <citation type="submission" date="2012-11" db="EMBL/GenBank/DDBJ databases">
        <title>Genome assembly of Thiorhodococcus sp. AK35.</title>
        <authorList>
            <person name="Nupur N."/>
            <person name="Khatri I."/>
            <person name="Subramanian S."/>
            <person name="Pinnaka A."/>
        </authorList>
    </citation>
    <scope>NUCLEOTIDE SEQUENCE [LARGE SCALE GENOMIC DNA]</scope>
    <source>
        <strain evidence="3 4">AK35</strain>
    </source>
</reference>
<dbReference type="STRING" id="1249627.D779_1405"/>
<dbReference type="AlphaFoldDB" id="W9VEN3"/>
<dbReference type="EMBL" id="AONC01000026">
    <property type="protein sequence ID" value="EXJ15441.1"/>
    <property type="molecule type" value="Genomic_DNA"/>
</dbReference>
<sequence length="417" mass="46830">MMSDSQTPFIDIGELSVGMYIYLELGWMGHPFPLNNFKIVSESQIETIRGLGVKRLRWSPERSDLSESAPVEETPVEAAPSGQVARQRLLDAQRRDLALCERDFSDATRNFRDILKNLNLHLEQARERAEDMVCGLVGRLTDQGDSFIRLLSEGAGEKASLHAINVTVISLLLGKRLDLDTEALTLLGLGALLHDIGKIELPERLRWRDDGFSAVERRLFQEHVARGVDLGRRMGLSPEVLAVIAQHHEYDDGSGFPARLSGDRLTLASRIVVLVNHYDLICNPSNPVAALTPHNALSLMFAQSKRKFDQTVLGMFIRMMGVYPPGSVVMLTDGRYALVVSVNSDRPLKPIVLIYDQRVPLHDALIVDLEQECDLGIRQSLKPVQLPRAVFDYLSPRQRMCYFFERARDTSSSSIER</sequence>
<accession>W9VEN3</accession>
<dbReference type="InterPro" id="IPR003607">
    <property type="entry name" value="HD/PDEase_dom"/>
</dbReference>
<dbReference type="GO" id="GO:0008081">
    <property type="term" value="F:phosphoric diester hydrolase activity"/>
    <property type="evidence" value="ECO:0007669"/>
    <property type="project" value="UniProtKB-ARBA"/>
</dbReference>
<dbReference type="Pfam" id="PF13487">
    <property type="entry name" value="HD_5"/>
    <property type="match status" value="1"/>
</dbReference>
<evidence type="ECO:0000313" key="3">
    <source>
        <dbReference type="EMBL" id="EXJ15441.1"/>
    </source>
</evidence>
<keyword evidence="4" id="KW-1185">Reference proteome</keyword>
<organism evidence="3 4">
    <name type="scientific">Imhoffiella purpurea</name>
    <dbReference type="NCBI Taxonomy" id="1249627"/>
    <lineage>
        <taxon>Bacteria</taxon>
        <taxon>Pseudomonadati</taxon>
        <taxon>Pseudomonadota</taxon>
        <taxon>Gammaproteobacteria</taxon>
        <taxon>Chromatiales</taxon>
        <taxon>Chromatiaceae</taxon>
        <taxon>Imhoffiella</taxon>
    </lineage>
</organism>
<dbReference type="Gene3D" id="1.10.3210.10">
    <property type="entry name" value="Hypothetical protein af1432"/>
    <property type="match status" value="1"/>
</dbReference>
<dbReference type="NCBIfam" id="TIGR00277">
    <property type="entry name" value="HDIG"/>
    <property type="match status" value="1"/>
</dbReference>
<dbReference type="InterPro" id="IPR037522">
    <property type="entry name" value="HD_GYP_dom"/>
</dbReference>
<feature type="domain" description="HD-GYP" evidence="2">
    <location>
        <begin position="137"/>
        <end position="332"/>
    </location>
</feature>
<dbReference type="PROSITE" id="PS51832">
    <property type="entry name" value="HD_GYP"/>
    <property type="match status" value="1"/>
</dbReference>
<dbReference type="InterPro" id="IPR052020">
    <property type="entry name" value="Cyclic_di-GMP/3'3'-cGAMP_PDE"/>
</dbReference>
<dbReference type="Proteomes" id="UP000019460">
    <property type="component" value="Unassembled WGS sequence"/>
</dbReference>
<evidence type="ECO:0000313" key="4">
    <source>
        <dbReference type="Proteomes" id="UP000019460"/>
    </source>
</evidence>
<dbReference type="RefSeq" id="WP_232424135.1">
    <property type="nucleotide sequence ID" value="NZ_AONC01000026.1"/>
</dbReference>
<keyword evidence="3" id="KW-0378">Hydrolase</keyword>
<dbReference type="PANTHER" id="PTHR45228:SF4">
    <property type="entry name" value="LIPOPROTEIN"/>
    <property type="match status" value="1"/>
</dbReference>
<feature type="region of interest" description="Disordered" evidence="1">
    <location>
        <begin position="64"/>
        <end position="83"/>
    </location>
</feature>
<dbReference type="PANTHER" id="PTHR45228">
    <property type="entry name" value="CYCLIC DI-GMP PHOSPHODIESTERASE TM_0186-RELATED"/>
    <property type="match status" value="1"/>
</dbReference>
<dbReference type="InterPro" id="IPR006675">
    <property type="entry name" value="HDIG_dom"/>
</dbReference>
<dbReference type="SMART" id="SM00471">
    <property type="entry name" value="HDc"/>
    <property type="match status" value="1"/>
</dbReference>
<comment type="caution">
    <text evidence="3">The sequence shown here is derived from an EMBL/GenBank/DDBJ whole genome shotgun (WGS) entry which is preliminary data.</text>
</comment>